<feature type="compositionally biased region" description="Polar residues" evidence="7">
    <location>
        <begin position="388"/>
        <end position="401"/>
    </location>
</feature>
<evidence type="ECO:0000259" key="9">
    <source>
        <dbReference type="Pfam" id="PF12253"/>
    </source>
</evidence>
<dbReference type="Proteomes" id="UP001381693">
    <property type="component" value="Unassembled WGS sequence"/>
</dbReference>
<protein>
    <recommendedName>
        <fullName evidence="12">Chromatin assembly factor 1 subunit A</fullName>
    </recommendedName>
</protein>
<dbReference type="InterPro" id="IPR022043">
    <property type="entry name" value="CAF1A_DD"/>
</dbReference>
<evidence type="ECO:0000313" key="10">
    <source>
        <dbReference type="EMBL" id="KAK7071170.1"/>
    </source>
</evidence>
<feature type="compositionally biased region" description="Polar residues" evidence="7">
    <location>
        <begin position="601"/>
        <end position="610"/>
    </location>
</feature>
<keyword evidence="11" id="KW-1185">Reference proteome</keyword>
<dbReference type="PANTHER" id="PTHR15272:SF0">
    <property type="entry name" value="CHROMATIN ASSEMBLY FACTOR 1 SUBUNIT A"/>
    <property type="match status" value="1"/>
</dbReference>
<feature type="region of interest" description="Disordered" evidence="7">
    <location>
        <begin position="933"/>
        <end position="1028"/>
    </location>
</feature>
<dbReference type="GO" id="GO:0005634">
    <property type="term" value="C:nucleus"/>
    <property type="evidence" value="ECO:0007669"/>
    <property type="project" value="UniProtKB-SubCell"/>
</dbReference>
<feature type="compositionally biased region" description="Polar residues" evidence="7">
    <location>
        <begin position="54"/>
        <end position="63"/>
    </location>
</feature>
<evidence type="ECO:0000256" key="1">
    <source>
        <dbReference type="ARBA" id="ARBA00004123"/>
    </source>
</evidence>
<feature type="compositionally biased region" description="Low complexity" evidence="7">
    <location>
        <begin position="13"/>
        <end position="22"/>
    </location>
</feature>
<organism evidence="10 11">
    <name type="scientific">Halocaridina rubra</name>
    <name type="common">Hawaiian red shrimp</name>
    <dbReference type="NCBI Taxonomy" id="373956"/>
    <lineage>
        <taxon>Eukaryota</taxon>
        <taxon>Metazoa</taxon>
        <taxon>Ecdysozoa</taxon>
        <taxon>Arthropoda</taxon>
        <taxon>Crustacea</taxon>
        <taxon>Multicrustacea</taxon>
        <taxon>Malacostraca</taxon>
        <taxon>Eumalacostraca</taxon>
        <taxon>Eucarida</taxon>
        <taxon>Decapoda</taxon>
        <taxon>Pleocyemata</taxon>
        <taxon>Caridea</taxon>
        <taxon>Atyoidea</taxon>
        <taxon>Atyidae</taxon>
        <taxon>Halocaridina</taxon>
    </lineage>
</organism>
<feature type="compositionally biased region" description="Low complexity" evidence="7">
    <location>
        <begin position="611"/>
        <end position="636"/>
    </location>
</feature>
<dbReference type="PANTHER" id="PTHR15272">
    <property type="entry name" value="CHROMATIN ASSEMBLY FACTOR 1 SUBUNIT A CAF-1 SUBUNIT A"/>
    <property type="match status" value="1"/>
</dbReference>
<feature type="compositionally biased region" description="Acidic residues" evidence="7">
    <location>
        <begin position="933"/>
        <end position="972"/>
    </location>
</feature>
<comment type="subcellular location">
    <subcellularLocation>
        <location evidence="1">Nucleus</location>
    </subcellularLocation>
</comment>
<feature type="compositionally biased region" description="Basic and acidic residues" evidence="7">
    <location>
        <begin position="647"/>
        <end position="762"/>
    </location>
</feature>
<keyword evidence="3" id="KW-0227">DNA damage</keyword>
<comment type="caution">
    <text evidence="10">The sequence shown here is derived from an EMBL/GenBank/DDBJ whole genome shotgun (WGS) entry which is preliminary data.</text>
</comment>
<evidence type="ECO:0000256" key="2">
    <source>
        <dbReference type="ARBA" id="ARBA00022705"/>
    </source>
</evidence>
<evidence type="ECO:0008006" key="12">
    <source>
        <dbReference type="Google" id="ProtNLM"/>
    </source>
</evidence>
<keyword evidence="5" id="KW-0234">DNA repair</keyword>
<feature type="compositionally biased region" description="Polar residues" evidence="7">
    <location>
        <begin position="303"/>
        <end position="334"/>
    </location>
</feature>
<feature type="region of interest" description="Disordered" evidence="7">
    <location>
        <begin position="461"/>
        <end position="762"/>
    </location>
</feature>
<keyword evidence="2" id="KW-0235">DNA replication</keyword>
<sequence length="1397" mass="158726">MVDDCEIVETVMKKSPSGGPPTKKLKQCRLPFSPVNSKSLKKSDADNKKKRKFSGNSDITSAIKTPRNESKQTDEVYNENLQTPKVINDPDDHISPKSNHSGSGMSKTPESKDGLLKKKGRPPGSKNKSSLKKTPQDDGKREHNDASPTVRKRGRPVASGKKAKSCFPDSKSLDTDEVTASYDDEVNGSEVEVTDVDCVKSENEENRDTNKRDVCAFEEEKKENCEDNEDKISLDNDDDNDLAHPLPNIEKREENGEEAQSLPNTEERAEENGNEKHSEKSVEEENGEKLNDSKNVHSKNDENSVVNETLISPVSKSMTRTSPESNITKSTYSNKKTDYDQDTTLDGSLKKCGRPKGSSKRHLTYEEENKPKRKKGRPPGSKNIIKGSKQNNLNHSLGSVTSDEESTCWMSNDDTSSKTKTSIEKTRSLLGLFSCNPSADDNPNLKKVSDCNKGNIAKYFFSGKTENRTTSSKSADIAESSSETTELLHRQEDRELEDNGEGKQNEGTKDREYENEFDNVNKTSKKTDVRQKENASVEGNKEEKVMKENEEDEDIEENKVKNNLEENKEEEAVKSKTDIVQSKGILDSSLSDMDVSHCESEVNTSQALTPGSSSDANDSSLGSCTKTPTSGGSKTKLFVKPKKLTPKQREKEAARKLKMEERSKQKEAKEKLLQEKIAEKEKLKKQKEEEKKQKDEEKQKLKEEKEKAKEEMKKKKQEELEAKKLKKEEEQQRKEEERMKKEDEKQKKDEEQQRMEEEKRKQRDVLKMKFASFFVSKKKETDDDLKEYDGPFQEFQIKDDMQLAPIVRQKLTDDQYFELNEYLSGKQEDPFKTYLHNMKSETYVVRKSERTFPMKKMVVDDDDDIEIIDEEEEEDVGGVIPDPAVVQRNSKFLRAKLLSFCENQRPAYWGTWSKKSTSVSARRPFAKDEIFDYDYDSDDDWEEEEAGESLSDSEGDDKDEKEDEGDQYEVDNDFFVPHGYLSDDEGRSDQEEDNDDETSKEKEQSGRSKNTEHLKKKQAEFEEEMKKKTKELKPRVIGCLWMGDENNNPAYNQLMKILGPHRAVPLCSELPVRTRYNRDRASENKDVQLEDEHSADTKITTNSKLFVKIFPEEAIPALIKLLHGNRQSKSKLAREFSDYWRKLTGGELDESQINATPVPTPTGSSMFISKRKVDHKIQEIGVWKRHLDTSKSRHTMCWYVPKKIRELHGLSDLDVPNSWIYINKTARKEELNEDEMDSPKVGKIRPITAFTKKIPSSPLSTNSSPASSTSTTPQHDLKTEGMPDTGETPSKSTIDTPGLRNMFDSASKTPVSSNKKERFGTPDVLTGKHSHKKKVNLLPQKTPDSSDAKKGSIVSFFKKKEDSVLPSVLCDSDAVNDSKDTEMTMAELGDPDVIILE</sequence>
<feature type="compositionally biased region" description="Basic and acidic residues" evidence="7">
    <location>
        <begin position="997"/>
        <end position="1028"/>
    </location>
</feature>
<dbReference type="GO" id="GO:0006281">
    <property type="term" value="P:DNA repair"/>
    <property type="evidence" value="ECO:0007669"/>
    <property type="project" value="UniProtKB-KW"/>
</dbReference>
<feature type="compositionally biased region" description="Basic and acidic residues" evidence="7">
    <location>
        <begin position="197"/>
        <end position="234"/>
    </location>
</feature>
<dbReference type="Pfam" id="PF12253">
    <property type="entry name" value="CAF1A_dimeriz"/>
    <property type="match status" value="1"/>
</dbReference>
<dbReference type="InterPro" id="IPR021644">
    <property type="entry name" value="CAF-1_p150_acidic"/>
</dbReference>
<name>A0AAN9A3J4_HALRR</name>
<evidence type="ECO:0000256" key="6">
    <source>
        <dbReference type="ARBA" id="ARBA00023242"/>
    </source>
</evidence>
<keyword evidence="4" id="KW-0143">Chaperone</keyword>
<proteinExistence type="predicted"/>
<feature type="domain" description="Chromatin assembly factor 1 p150 subunit acidic region" evidence="8">
    <location>
        <begin position="698"/>
        <end position="802"/>
    </location>
</feature>
<evidence type="ECO:0000256" key="5">
    <source>
        <dbReference type="ARBA" id="ARBA00023204"/>
    </source>
</evidence>
<feature type="compositionally biased region" description="Basic and acidic residues" evidence="7">
    <location>
        <begin position="557"/>
        <end position="577"/>
    </location>
</feature>
<dbReference type="Pfam" id="PF11600">
    <property type="entry name" value="CAF1A_acidic"/>
    <property type="match status" value="1"/>
</dbReference>
<feature type="compositionally biased region" description="Low complexity" evidence="7">
    <location>
        <begin position="1255"/>
        <end position="1273"/>
    </location>
</feature>
<evidence type="ECO:0000313" key="11">
    <source>
        <dbReference type="Proteomes" id="UP001381693"/>
    </source>
</evidence>
<feature type="compositionally biased region" description="Low complexity" evidence="7">
    <location>
        <begin position="471"/>
        <end position="483"/>
    </location>
</feature>
<dbReference type="EMBL" id="JAXCGZ010015126">
    <property type="protein sequence ID" value="KAK7071170.1"/>
    <property type="molecule type" value="Genomic_DNA"/>
</dbReference>
<feature type="domain" description="Chromatin assembly factor 1 subunit A dimerization" evidence="9">
    <location>
        <begin position="896"/>
        <end position="965"/>
    </location>
</feature>
<gene>
    <name evidence="10" type="ORF">SK128_009015</name>
</gene>
<feature type="compositionally biased region" description="Basic residues" evidence="7">
    <location>
        <begin position="351"/>
        <end position="362"/>
    </location>
</feature>
<feature type="region of interest" description="Disordered" evidence="7">
    <location>
        <begin position="1"/>
        <end position="422"/>
    </location>
</feature>
<evidence type="ECO:0000256" key="7">
    <source>
        <dbReference type="SAM" id="MobiDB-lite"/>
    </source>
</evidence>
<feature type="compositionally biased region" description="Basic and acidic residues" evidence="7">
    <location>
        <begin position="525"/>
        <end position="548"/>
    </location>
</feature>
<feature type="compositionally biased region" description="Basic residues" evidence="7">
    <location>
        <begin position="637"/>
        <end position="646"/>
    </location>
</feature>
<evidence type="ECO:0000259" key="8">
    <source>
        <dbReference type="Pfam" id="PF11600"/>
    </source>
</evidence>
<evidence type="ECO:0000256" key="4">
    <source>
        <dbReference type="ARBA" id="ARBA00023186"/>
    </source>
</evidence>
<evidence type="ECO:0000256" key="3">
    <source>
        <dbReference type="ARBA" id="ARBA00022763"/>
    </source>
</evidence>
<reference evidence="10 11" key="1">
    <citation type="submission" date="2023-11" db="EMBL/GenBank/DDBJ databases">
        <title>Halocaridina rubra genome assembly.</title>
        <authorList>
            <person name="Smith C."/>
        </authorList>
    </citation>
    <scope>NUCLEOTIDE SEQUENCE [LARGE SCALE GENOMIC DNA]</scope>
    <source>
        <strain evidence="10">EP-1</strain>
        <tissue evidence="10">Whole</tissue>
    </source>
</reference>
<feature type="compositionally biased region" description="Polar residues" evidence="7">
    <location>
        <begin position="1304"/>
        <end position="1313"/>
    </location>
</feature>
<dbReference type="GO" id="GO:0006260">
    <property type="term" value="P:DNA replication"/>
    <property type="evidence" value="ECO:0007669"/>
    <property type="project" value="UniProtKB-KW"/>
</dbReference>
<dbReference type="GO" id="GO:0033186">
    <property type="term" value="C:CAF-1 complex"/>
    <property type="evidence" value="ECO:0007669"/>
    <property type="project" value="TreeGrafter"/>
</dbReference>
<feature type="region of interest" description="Disordered" evidence="7">
    <location>
        <begin position="1251"/>
        <end position="1331"/>
    </location>
</feature>
<keyword evidence="6" id="KW-0539">Nucleus</keyword>
<feature type="compositionally biased region" description="Basic and acidic residues" evidence="7">
    <location>
        <begin position="134"/>
        <end position="145"/>
    </location>
</feature>
<feature type="compositionally biased region" description="Acidic residues" evidence="7">
    <location>
        <begin position="182"/>
        <end position="195"/>
    </location>
</feature>
<accession>A0AAN9A3J4</accession>
<feature type="compositionally biased region" description="Basic and acidic residues" evidence="7">
    <location>
        <begin position="500"/>
        <end position="514"/>
    </location>
</feature>
<dbReference type="GO" id="GO:0006334">
    <property type="term" value="P:nucleosome assembly"/>
    <property type="evidence" value="ECO:0007669"/>
    <property type="project" value="TreeGrafter"/>
</dbReference>
<feature type="compositionally biased region" description="Basic and acidic residues" evidence="7">
    <location>
        <begin position="265"/>
        <end position="302"/>
    </location>
</feature>
<feature type="compositionally biased region" description="Polar residues" evidence="7">
    <location>
        <begin position="96"/>
        <end position="108"/>
    </location>
</feature>